<accession>B8LQS8</accession>
<keyword evidence="6 15" id="KW-0812">Transmembrane</keyword>
<feature type="compositionally biased region" description="Polar residues" evidence="14">
    <location>
        <begin position="310"/>
        <end position="347"/>
    </location>
</feature>
<evidence type="ECO:0000313" key="18">
    <source>
        <dbReference type="EMBL" id="ACN40931.1"/>
    </source>
</evidence>
<evidence type="ECO:0000256" key="12">
    <source>
        <dbReference type="ARBA" id="ARBA00023136"/>
    </source>
</evidence>
<dbReference type="CDD" id="cd16461">
    <property type="entry name" value="RING-H2_EL5-like"/>
    <property type="match status" value="1"/>
</dbReference>
<dbReference type="InterPro" id="IPR044600">
    <property type="entry name" value="ATL1/ATL16-like"/>
</dbReference>
<dbReference type="GO" id="GO:0016567">
    <property type="term" value="P:protein ubiquitination"/>
    <property type="evidence" value="ECO:0007669"/>
    <property type="project" value="InterPro"/>
</dbReference>
<dbReference type="EMBL" id="EF678240">
    <property type="protein sequence ID" value="ABR18008.1"/>
    <property type="molecule type" value="mRNA"/>
</dbReference>
<evidence type="ECO:0000256" key="2">
    <source>
        <dbReference type="ARBA" id="ARBA00004167"/>
    </source>
</evidence>
<feature type="compositionally biased region" description="Polar residues" evidence="14">
    <location>
        <begin position="267"/>
        <end position="277"/>
    </location>
</feature>
<proteinExistence type="evidence at transcript level"/>
<comment type="subcellular location">
    <subcellularLocation>
        <location evidence="2">Membrane</location>
        <topology evidence="2">Single-pass membrane protein</topology>
    </subcellularLocation>
</comment>
<evidence type="ECO:0000256" key="8">
    <source>
        <dbReference type="ARBA" id="ARBA00022771"/>
    </source>
</evidence>
<evidence type="ECO:0000256" key="1">
    <source>
        <dbReference type="ARBA" id="ARBA00000900"/>
    </source>
</evidence>
<keyword evidence="12 15" id="KW-0472">Membrane</keyword>
<evidence type="ECO:0000256" key="15">
    <source>
        <dbReference type="SAM" id="Phobius"/>
    </source>
</evidence>
<name>B8LQS8_PICSI</name>
<dbReference type="InterPro" id="IPR001841">
    <property type="entry name" value="Znf_RING"/>
</dbReference>
<dbReference type="FunFam" id="3.30.40.10:FF:000187">
    <property type="entry name" value="E3 ubiquitin-protein ligase ATL6"/>
    <property type="match status" value="1"/>
</dbReference>
<dbReference type="AlphaFoldDB" id="B8LQS8"/>
<dbReference type="GO" id="GO:0016020">
    <property type="term" value="C:membrane"/>
    <property type="evidence" value="ECO:0007669"/>
    <property type="project" value="UniProtKB-SubCell"/>
</dbReference>
<feature type="domain" description="RING-type" evidence="16">
    <location>
        <begin position="153"/>
        <end position="195"/>
    </location>
</feature>
<dbReference type="GO" id="GO:0061630">
    <property type="term" value="F:ubiquitin protein ligase activity"/>
    <property type="evidence" value="ECO:0007669"/>
    <property type="project" value="UniProtKB-EC"/>
</dbReference>
<sequence length="385" mass="42755">MKSRRLAPLNSSNDGGSDLFLTGNSGNLSFSSPFSAMGLSDNRTGVNISSPSNNNHDLFGFNGHFNPSLAIIIIVLLSALFMVGFFSIYFRRRTDEDDSMRRSRRRPRGVIPQGWWEDDSTGGLDRDVIESFPVFSYDLVKGLKAQTKETLECPVCLSQFEDDELLRLLPKCSHAFHPDCIDTWLFSHTTCPICRIILVPTDDENPTGTGYGIIEPLEVTPPDEVTVVVDGTRSSWRNGSVRRDNDIDTTVASEKADSHELPGDQATEFSRSHSTGHSLVRLRKEMDQSGTEWYVHTAEGLKPGLHRNCSRNALSHSRSQGPSTSETRPALSKQTSKNGNASCSQDTGGSGRRWYERGLRSERLTISSMYPSSFLRSFSEHRAPA</sequence>
<evidence type="ECO:0000256" key="10">
    <source>
        <dbReference type="ARBA" id="ARBA00022833"/>
    </source>
</evidence>
<keyword evidence="8 13" id="KW-0863">Zinc-finger</keyword>
<evidence type="ECO:0000313" key="17">
    <source>
        <dbReference type="EMBL" id="ABR18008.1"/>
    </source>
</evidence>
<evidence type="ECO:0000256" key="14">
    <source>
        <dbReference type="SAM" id="MobiDB-lite"/>
    </source>
</evidence>
<dbReference type="Pfam" id="PF13639">
    <property type="entry name" value="zf-RING_2"/>
    <property type="match status" value="1"/>
</dbReference>
<dbReference type="InterPro" id="IPR013083">
    <property type="entry name" value="Znf_RING/FYVE/PHD"/>
</dbReference>
<keyword evidence="11 15" id="KW-1133">Transmembrane helix</keyword>
<evidence type="ECO:0000256" key="6">
    <source>
        <dbReference type="ARBA" id="ARBA00022692"/>
    </source>
</evidence>
<organism evidence="17">
    <name type="scientific">Picea sitchensis</name>
    <name type="common">Sitka spruce</name>
    <name type="synonym">Pinus sitchensis</name>
    <dbReference type="NCBI Taxonomy" id="3332"/>
    <lineage>
        <taxon>Eukaryota</taxon>
        <taxon>Viridiplantae</taxon>
        <taxon>Streptophyta</taxon>
        <taxon>Embryophyta</taxon>
        <taxon>Tracheophyta</taxon>
        <taxon>Spermatophyta</taxon>
        <taxon>Pinopsida</taxon>
        <taxon>Pinidae</taxon>
        <taxon>Conifers I</taxon>
        <taxon>Pinales</taxon>
        <taxon>Pinaceae</taxon>
        <taxon>Picea</taxon>
    </lineage>
</organism>
<reference evidence="18" key="2">
    <citation type="submission" date="2009-02" db="EMBL/GenBank/DDBJ databases">
        <title>Full length sequence-verified cDNA sequences from Sitka spruce (Picea sitchensis).</title>
        <authorList>
            <person name="Reid K.E."/>
            <person name="Liao N."/>
            <person name="Ralph S."/>
            <person name="Kolosova N."/>
            <person name="Oddy C."/>
            <person name="Moore R."/>
            <person name="Mayo M."/>
            <person name="Wagner S."/>
            <person name="King J."/>
            <person name="Yanchuk A."/>
            <person name="Holt R."/>
            <person name="Jones S."/>
            <person name="Marra M."/>
            <person name="Ritland C.E."/>
            <person name="Ritland K."/>
            <person name="Bohlmann J."/>
        </authorList>
    </citation>
    <scope>NUCLEOTIDE SEQUENCE</scope>
    <source>
        <tissue evidence="18">Bark</tissue>
    </source>
</reference>
<keyword evidence="10" id="KW-0862">Zinc</keyword>
<evidence type="ECO:0000256" key="9">
    <source>
        <dbReference type="ARBA" id="ARBA00022786"/>
    </source>
</evidence>
<dbReference type="GO" id="GO:0008270">
    <property type="term" value="F:zinc ion binding"/>
    <property type="evidence" value="ECO:0007669"/>
    <property type="project" value="UniProtKB-KW"/>
</dbReference>
<reference evidence="17" key="1">
    <citation type="submission" date="2007-06" db="EMBL/GenBank/DDBJ databases">
        <title>Full length cDNA sequences from Sitka Spruce (Picea sitchensis).</title>
        <authorList>
            <person name="Ralph S.G."/>
            <person name="Chun H.E."/>
            <person name="Liao N."/>
            <person name="Ali J."/>
            <person name="Reid K."/>
            <person name="Kolosova N."/>
            <person name="Cooper N."/>
            <person name="Cullis C."/>
            <person name="Jancsik S."/>
            <person name="Moore R."/>
            <person name="Mayo M."/>
            <person name="Wagner S."/>
            <person name="Holt R.A."/>
            <person name="Jones S.J.M."/>
            <person name="Marra M.A."/>
            <person name="Ritland C.E."/>
            <person name="Ritland K."/>
            <person name="Bohlmann J."/>
        </authorList>
    </citation>
    <scope>NUCLEOTIDE SEQUENCE</scope>
    <source>
        <tissue evidence="17">Bark</tissue>
    </source>
</reference>
<evidence type="ECO:0000256" key="11">
    <source>
        <dbReference type="ARBA" id="ARBA00022989"/>
    </source>
</evidence>
<keyword evidence="9" id="KW-0833">Ubl conjugation pathway</keyword>
<evidence type="ECO:0000256" key="4">
    <source>
        <dbReference type="ARBA" id="ARBA00012483"/>
    </source>
</evidence>
<feature type="transmembrane region" description="Helical" evidence="15">
    <location>
        <begin position="69"/>
        <end position="90"/>
    </location>
</feature>
<dbReference type="PROSITE" id="PS50089">
    <property type="entry name" value="ZF_RING_2"/>
    <property type="match status" value="1"/>
</dbReference>
<dbReference type="PANTHER" id="PTHR46913:SF1">
    <property type="entry name" value="RING-H2 FINGER PROTEIN ATL16"/>
    <property type="match status" value="1"/>
</dbReference>
<protein>
    <recommendedName>
        <fullName evidence="4">RING-type E3 ubiquitin transferase</fullName>
        <ecNumber evidence="4">2.3.2.27</ecNumber>
    </recommendedName>
</protein>
<evidence type="ECO:0000256" key="5">
    <source>
        <dbReference type="ARBA" id="ARBA00022679"/>
    </source>
</evidence>
<dbReference type="SUPFAM" id="SSF57850">
    <property type="entry name" value="RING/U-box"/>
    <property type="match status" value="1"/>
</dbReference>
<evidence type="ECO:0000256" key="3">
    <source>
        <dbReference type="ARBA" id="ARBA00004906"/>
    </source>
</evidence>
<feature type="region of interest" description="Disordered" evidence="14">
    <location>
        <begin position="235"/>
        <end position="277"/>
    </location>
</feature>
<comment type="pathway">
    <text evidence="3">Protein modification; protein ubiquitination.</text>
</comment>
<dbReference type="SMART" id="SM00184">
    <property type="entry name" value="RING"/>
    <property type="match status" value="1"/>
</dbReference>
<evidence type="ECO:0000256" key="7">
    <source>
        <dbReference type="ARBA" id="ARBA00022723"/>
    </source>
</evidence>
<dbReference type="Gene3D" id="3.30.40.10">
    <property type="entry name" value="Zinc/RING finger domain, C3HC4 (zinc finger)"/>
    <property type="match status" value="1"/>
</dbReference>
<evidence type="ECO:0000259" key="16">
    <source>
        <dbReference type="PROSITE" id="PS50089"/>
    </source>
</evidence>
<dbReference type="OMA" id="WWEDDST"/>
<keyword evidence="5" id="KW-0808">Transferase</keyword>
<comment type="catalytic activity">
    <reaction evidence="1">
        <text>S-ubiquitinyl-[E2 ubiquitin-conjugating enzyme]-L-cysteine + [acceptor protein]-L-lysine = [E2 ubiquitin-conjugating enzyme]-L-cysteine + N(6)-ubiquitinyl-[acceptor protein]-L-lysine.</text>
        <dbReference type="EC" id="2.3.2.27"/>
    </reaction>
</comment>
<dbReference type="EC" id="2.3.2.27" evidence="4"/>
<dbReference type="EMBL" id="BT071472">
    <property type="protein sequence ID" value="ACN40931.1"/>
    <property type="molecule type" value="mRNA"/>
</dbReference>
<keyword evidence="7" id="KW-0479">Metal-binding</keyword>
<evidence type="ECO:0000256" key="13">
    <source>
        <dbReference type="PROSITE-ProRule" id="PRU00175"/>
    </source>
</evidence>
<dbReference type="PANTHER" id="PTHR46913">
    <property type="entry name" value="RING-H2 FINGER PROTEIN ATL16"/>
    <property type="match status" value="1"/>
</dbReference>
<feature type="region of interest" description="Disordered" evidence="14">
    <location>
        <begin position="302"/>
        <end position="355"/>
    </location>
</feature>